<sequence length="209" mass="23233">MKTHGETELDWAKGNNENAKIDGDGLTQELGRGVHDAGLAGAQARHAVPASGVQKGLAQPIVGGVRTHSPRQKKSRDNRWDNGGKRKRERRRVRSKILKAFITAREKNTAREISSSLARHSSQLGKKELNLYISFTICRKIMWTIRSKPTYFASISWLQVFCPVVRGLNSCSSFNSLTLKNSIFDMNHETSMHKSIITSLLSSSSDLGN</sequence>
<dbReference type="Proteomes" id="UP000325081">
    <property type="component" value="Unassembled WGS sequence"/>
</dbReference>
<protein>
    <submittedName>
        <fullName evidence="2">Metallopeptidase M24 family protein</fullName>
    </submittedName>
</protein>
<dbReference type="AlphaFoldDB" id="A0A5A7QX27"/>
<evidence type="ECO:0000256" key="1">
    <source>
        <dbReference type="SAM" id="MobiDB-lite"/>
    </source>
</evidence>
<feature type="region of interest" description="Disordered" evidence="1">
    <location>
        <begin position="1"/>
        <end position="27"/>
    </location>
</feature>
<name>A0A5A7QX27_STRAF</name>
<feature type="compositionally biased region" description="Basic and acidic residues" evidence="1">
    <location>
        <begin position="75"/>
        <end position="84"/>
    </location>
</feature>
<dbReference type="EMBL" id="BKCP01008737">
    <property type="protein sequence ID" value="GER49639.1"/>
    <property type="molecule type" value="Genomic_DNA"/>
</dbReference>
<gene>
    <name evidence="2" type="ORF">STAS_26903</name>
</gene>
<feature type="region of interest" description="Disordered" evidence="1">
    <location>
        <begin position="56"/>
        <end position="91"/>
    </location>
</feature>
<organism evidence="2 3">
    <name type="scientific">Striga asiatica</name>
    <name type="common">Asiatic witchweed</name>
    <name type="synonym">Buchnera asiatica</name>
    <dbReference type="NCBI Taxonomy" id="4170"/>
    <lineage>
        <taxon>Eukaryota</taxon>
        <taxon>Viridiplantae</taxon>
        <taxon>Streptophyta</taxon>
        <taxon>Embryophyta</taxon>
        <taxon>Tracheophyta</taxon>
        <taxon>Spermatophyta</taxon>
        <taxon>Magnoliopsida</taxon>
        <taxon>eudicotyledons</taxon>
        <taxon>Gunneridae</taxon>
        <taxon>Pentapetalae</taxon>
        <taxon>asterids</taxon>
        <taxon>lamiids</taxon>
        <taxon>Lamiales</taxon>
        <taxon>Orobanchaceae</taxon>
        <taxon>Buchnereae</taxon>
        <taxon>Striga</taxon>
    </lineage>
</organism>
<evidence type="ECO:0000313" key="3">
    <source>
        <dbReference type="Proteomes" id="UP000325081"/>
    </source>
</evidence>
<accession>A0A5A7QX27</accession>
<reference evidence="3" key="1">
    <citation type="journal article" date="2019" name="Curr. Biol.">
        <title>Genome Sequence of Striga asiatica Provides Insight into the Evolution of Plant Parasitism.</title>
        <authorList>
            <person name="Yoshida S."/>
            <person name="Kim S."/>
            <person name="Wafula E.K."/>
            <person name="Tanskanen J."/>
            <person name="Kim Y.M."/>
            <person name="Honaas L."/>
            <person name="Yang Z."/>
            <person name="Spallek T."/>
            <person name="Conn C.E."/>
            <person name="Ichihashi Y."/>
            <person name="Cheong K."/>
            <person name="Cui S."/>
            <person name="Der J.P."/>
            <person name="Gundlach H."/>
            <person name="Jiao Y."/>
            <person name="Hori C."/>
            <person name="Ishida J.K."/>
            <person name="Kasahara H."/>
            <person name="Kiba T."/>
            <person name="Kim M.S."/>
            <person name="Koo N."/>
            <person name="Laohavisit A."/>
            <person name="Lee Y.H."/>
            <person name="Lumba S."/>
            <person name="McCourt P."/>
            <person name="Mortimer J.C."/>
            <person name="Mutuku J.M."/>
            <person name="Nomura T."/>
            <person name="Sasaki-Sekimoto Y."/>
            <person name="Seto Y."/>
            <person name="Wang Y."/>
            <person name="Wakatake T."/>
            <person name="Sakakibara H."/>
            <person name="Demura T."/>
            <person name="Yamaguchi S."/>
            <person name="Yoneyama K."/>
            <person name="Manabe R.I."/>
            <person name="Nelson D.C."/>
            <person name="Schulman A.H."/>
            <person name="Timko M.P."/>
            <person name="dePamphilis C.W."/>
            <person name="Choi D."/>
            <person name="Shirasu K."/>
        </authorList>
    </citation>
    <scope>NUCLEOTIDE SEQUENCE [LARGE SCALE GENOMIC DNA]</scope>
    <source>
        <strain evidence="3">cv. UVA1</strain>
    </source>
</reference>
<comment type="caution">
    <text evidence="2">The sequence shown here is derived from an EMBL/GenBank/DDBJ whole genome shotgun (WGS) entry which is preliminary data.</text>
</comment>
<evidence type="ECO:0000313" key="2">
    <source>
        <dbReference type="EMBL" id="GER49639.1"/>
    </source>
</evidence>
<feature type="compositionally biased region" description="Basic and acidic residues" evidence="1">
    <location>
        <begin position="1"/>
        <end position="11"/>
    </location>
</feature>
<proteinExistence type="predicted"/>
<keyword evidence="3" id="KW-1185">Reference proteome</keyword>